<organism evidence="9 10">
    <name type="scientific">Trichinella zimbabwensis</name>
    <dbReference type="NCBI Taxonomy" id="268475"/>
    <lineage>
        <taxon>Eukaryota</taxon>
        <taxon>Metazoa</taxon>
        <taxon>Ecdysozoa</taxon>
        <taxon>Nematoda</taxon>
        <taxon>Enoplea</taxon>
        <taxon>Dorylaimia</taxon>
        <taxon>Trichinellida</taxon>
        <taxon>Trichinellidae</taxon>
        <taxon>Trichinella</taxon>
    </lineage>
</organism>
<keyword evidence="6" id="KW-0479">Metal-binding</keyword>
<comment type="subcellular location">
    <subcellularLocation>
        <location evidence="1">Membrane</location>
        <topology evidence="1">Multi-pass membrane protein</topology>
    </subcellularLocation>
</comment>
<dbReference type="PANTHER" id="PTHR20855">
    <property type="entry name" value="ADIPOR/PROGESTIN RECEPTOR-RELATED"/>
    <property type="match status" value="1"/>
</dbReference>
<gene>
    <name evidence="9" type="ORF">T11_7749</name>
</gene>
<evidence type="ECO:0000256" key="7">
    <source>
        <dbReference type="SAM" id="MobiDB-lite"/>
    </source>
</evidence>
<feature type="transmembrane region" description="Helical" evidence="8">
    <location>
        <begin position="513"/>
        <end position="534"/>
    </location>
</feature>
<dbReference type="OrthoDB" id="5585746at2759"/>
<evidence type="ECO:0000256" key="6">
    <source>
        <dbReference type="PIRSR" id="PIRSR604254-1"/>
    </source>
</evidence>
<comment type="caution">
    <text evidence="9">The sequence shown here is derived from an EMBL/GenBank/DDBJ whole genome shotgun (WGS) entry which is preliminary data.</text>
</comment>
<feature type="binding site" evidence="6">
    <location>
        <position position="583"/>
    </location>
    <ligand>
        <name>Zn(2+)</name>
        <dbReference type="ChEBI" id="CHEBI:29105"/>
    </ligand>
</feature>
<keyword evidence="10" id="KW-1185">Reference proteome</keyword>
<dbReference type="InterPro" id="IPR004254">
    <property type="entry name" value="AdipoR/HlyIII-related"/>
</dbReference>
<dbReference type="Proteomes" id="UP000055024">
    <property type="component" value="Unassembled WGS sequence"/>
</dbReference>
<evidence type="ECO:0000313" key="10">
    <source>
        <dbReference type="Proteomes" id="UP000055024"/>
    </source>
</evidence>
<keyword evidence="6" id="KW-0862">Zinc</keyword>
<dbReference type="GO" id="GO:0005886">
    <property type="term" value="C:plasma membrane"/>
    <property type="evidence" value="ECO:0007669"/>
    <property type="project" value="TreeGrafter"/>
</dbReference>
<protein>
    <submittedName>
        <fullName evidence="9">ADIPOR-like receptor</fullName>
    </submittedName>
</protein>
<comment type="similarity">
    <text evidence="2">Belongs to the ADIPOR family.</text>
</comment>
<feature type="transmembrane region" description="Helical" evidence="8">
    <location>
        <begin position="585"/>
        <end position="605"/>
    </location>
</feature>
<dbReference type="PANTHER" id="PTHR20855:SF52">
    <property type="entry name" value="ADIPONECTIN RECEPTOR PROTEIN"/>
    <property type="match status" value="1"/>
</dbReference>
<feature type="compositionally biased region" description="Polar residues" evidence="7">
    <location>
        <begin position="57"/>
        <end position="67"/>
    </location>
</feature>
<feature type="transmembrane region" description="Helical" evidence="8">
    <location>
        <begin position="420"/>
        <end position="442"/>
    </location>
</feature>
<evidence type="ECO:0000256" key="8">
    <source>
        <dbReference type="SAM" id="Phobius"/>
    </source>
</evidence>
<proteinExistence type="inferred from homology"/>
<keyword evidence="5 8" id="KW-0472">Membrane</keyword>
<keyword evidence="9" id="KW-0675">Receptor</keyword>
<feature type="compositionally biased region" description="Basic and acidic residues" evidence="7">
    <location>
        <begin position="11"/>
        <end position="36"/>
    </location>
</feature>
<feature type="transmembrane region" description="Helical" evidence="8">
    <location>
        <begin position="389"/>
        <end position="408"/>
    </location>
</feature>
<feature type="region of interest" description="Disordered" evidence="7">
    <location>
        <begin position="1"/>
        <end position="84"/>
    </location>
</feature>
<feature type="transmembrane region" description="Helical" evidence="8">
    <location>
        <begin position="546"/>
        <end position="564"/>
    </location>
</feature>
<evidence type="ECO:0000256" key="2">
    <source>
        <dbReference type="ARBA" id="ARBA00007018"/>
    </source>
</evidence>
<dbReference type="AlphaFoldDB" id="A0A0V1GZB5"/>
<reference evidence="9 10" key="1">
    <citation type="submission" date="2015-01" db="EMBL/GenBank/DDBJ databases">
        <title>Evolution of Trichinella species and genotypes.</title>
        <authorList>
            <person name="Korhonen P.K."/>
            <person name="Edoardo P."/>
            <person name="Giuseppe L.R."/>
            <person name="Gasser R.B."/>
        </authorList>
    </citation>
    <scope>NUCLEOTIDE SEQUENCE [LARGE SCALE GENOMIC DNA]</scope>
    <source>
        <strain evidence="9">ISS1029</strain>
    </source>
</reference>
<dbReference type="Pfam" id="PF03006">
    <property type="entry name" value="HlyIII"/>
    <property type="match status" value="1"/>
</dbReference>
<dbReference type="EMBL" id="JYDP01000202">
    <property type="protein sequence ID" value="KRZ03156.1"/>
    <property type="molecule type" value="Genomic_DNA"/>
</dbReference>
<dbReference type="GO" id="GO:0033211">
    <property type="term" value="P:adiponectin-activated signaling pathway"/>
    <property type="evidence" value="ECO:0007669"/>
    <property type="project" value="TreeGrafter"/>
</dbReference>
<feature type="binding site" evidence="6">
    <location>
        <position position="587"/>
    </location>
    <ligand>
        <name>Zn(2+)</name>
        <dbReference type="ChEBI" id="CHEBI:29105"/>
    </ligand>
</feature>
<feature type="binding site" evidence="6">
    <location>
        <position position="438"/>
    </location>
    <ligand>
        <name>Zn(2+)</name>
        <dbReference type="ChEBI" id="CHEBI:29105"/>
    </ligand>
</feature>
<dbReference type="STRING" id="268475.A0A0V1GZB5"/>
<name>A0A0V1GZB5_9BILA</name>
<keyword evidence="4 8" id="KW-1133">Transmembrane helix</keyword>
<dbReference type="GO" id="GO:0046872">
    <property type="term" value="F:metal ion binding"/>
    <property type="evidence" value="ECO:0007669"/>
    <property type="project" value="UniProtKB-KW"/>
</dbReference>
<evidence type="ECO:0000256" key="4">
    <source>
        <dbReference type="ARBA" id="ARBA00022989"/>
    </source>
</evidence>
<keyword evidence="3 8" id="KW-0812">Transmembrane</keyword>
<sequence>MQPKNFSSEQSEVRGNDQKTDRERKNEKEDSVEVHADGLTVDPKSSRQESEGAPGEQTVQPVVQTEASGAVDESKDDAGRLENAQVVELKPCGQGNEGAPAEQAVQPVVQTEASGAVDESKDDAGRLENAQVVELKPCGQESEGAPAEQAVQPVVQTEASGAVDESKDDAGRLENAQVVELKPCGQESEGALAEQAVQPVVQTEASGAVDESKDDAGRLENAQVVELKPCGQENDAGRLENAQVVELKPCGQESEGALAVQSVQPVVQTEASGAVDESKDDAGRLENAQVVELKPCGQESEGALAVQSVQPVVQTEASGAIDESRDDAGRLENRQEAGFGATWTAAHVSTLPPWLQENEFVLNGHRPPLFSFFDCFLSIFQIHSETGNIWSHLIAFYIMYLLTQWHMTSASLNLELKIPFLPYFISALGCLGFSVAFHTLVCHSEWVSHLFRKLDHCGIAILITGSTMSWLYYLFYCHSWLYKFYAVLCMSLGIHSAVQTIKGDLSTAHHRFTRSLVFIINGLSAVVPCLHYRYIYGIPVQLMDSIYLLVIMAFFYITGALIYSCRVPERLMPGKFDTWFQSHQIFHVFVFIALVFFYRSLVLIAEYRLSTPC</sequence>
<evidence type="ECO:0000256" key="5">
    <source>
        <dbReference type="ARBA" id="ARBA00023136"/>
    </source>
</evidence>
<feature type="transmembrane region" description="Helical" evidence="8">
    <location>
        <begin position="454"/>
        <end position="475"/>
    </location>
</feature>
<accession>A0A0V1GZB5</accession>
<evidence type="ECO:0000256" key="1">
    <source>
        <dbReference type="ARBA" id="ARBA00004141"/>
    </source>
</evidence>
<evidence type="ECO:0000256" key="3">
    <source>
        <dbReference type="ARBA" id="ARBA00022692"/>
    </source>
</evidence>
<dbReference type="GO" id="GO:0038023">
    <property type="term" value="F:signaling receptor activity"/>
    <property type="evidence" value="ECO:0007669"/>
    <property type="project" value="TreeGrafter"/>
</dbReference>
<evidence type="ECO:0000313" key="9">
    <source>
        <dbReference type="EMBL" id="KRZ03156.1"/>
    </source>
</evidence>
<feature type="compositionally biased region" description="Polar residues" evidence="7">
    <location>
        <begin position="1"/>
        <end position="10"/>
    </location>
</feature>